<protein>
    <recommendedName>
        <fullName evidence="2">DUF4197 domain-containing protein</fullName>
    </recommendedName>
</protein>
<evidence type="ECO:0000313" key="1">
    <source>
        <dbReference type="EMBL" id="KKN62366.1"/>
    </source>
</evidence>
<dbReference type="Pfam" id="PF13852">
    <property type="entry name" value="DUF4197"/>
    <property type="match status" value="1"/>
</dbReference>
<reference evidence="1" key="1">
    <citation type="journal article" date="2015" name="Nature">
        <title>Complex archaea that bridge the gap between prokaryotes and eukaryotes.</title>
        <authorList>
            <person name="Spang A."/>
            <person name="Saw J.H."/>
            <person name="Jorgensen S.L."/>
            <person name="Zaremba-Niedzwiedzka K."/>
            <person name="Martijn J."/>
            <person name="Lind A.E."/>
            <person name="van Eijk R."/>
            <person name="Schleper C."/>
            <person name="Guy L."/>
            <person name="Ettema T.J."/>
        </authorList>
    </citation>
    <scope>NUCLEOTIDE SEQUENCE</scope>
</reference>
<dbReference type="InterPro" id="IPR025245">
    <property type="entry name" value="DUF4197"/>
</dbReference>
<dbReference type="AlphaFoldDB" id="A0A0F9UMD5"/>
<dbReference type="EMBL" id="LAZR01000627">
    <property type="protein sequence ID" value="KKN62366.1"/>
    <property type="molecule type" value="Genomic_DNA"/>
</dbReference>
<proteinExistence type="predicted"/>
<gene>
    <name evidence="1" type="ORF">LCGC14_0512780</name>
</gene>
<sequence>MTRKAIFFVSILLLAMNTNTAHADWGSVLDKLKEDGKTLLDKSSTSSTANEELNIDTITSGLKEALIVGSKKAIAEVSKSGGYLDNAKIRIPLPPQVEKAGSLMRQFGMSSLADNFETSMNRAAEKAAPQAADILIEAIKNMSISDARDILKGSDDAATKYFQQHTSDKLRSLFKPTIDETLDEVGSTRYYNELSDKVSDIPVVGQNLNVNLPDYVTEQALNGLFTMLASEEKKIRENPASRTTELLKSVFSNQ</sequence>
<evidence type="ECO:0008006" key="2">
    <source>
        <dbReference type="Google" id="ProtNLM"/>
    </source>
</evidence>
<accession>A0A0F9UMD5</accession>
<name>A0A0F9UMD5_9ZZZZ</name>
<comment type="caution">
    <text evidence="1">The sequence shown here is derived from an EMBL/GenBank/DDBJ whole genome shotgun (WGS) entry which is preliminary data.</text>
</comment>
<organism evidence="1">
    <name type="scientific">marine sediment metagenome</name>
    <dbReference type="NCBI Taxonomy" id="412755"/>
    <lineage>
        <taxon>unclassified sequences</taxon>
        <taxon>metagenomes</taxon>
        <taxon>ecological metagenomes</taxon>
    </lineage>
</organism>